<reference evidence="2" key="1">
    <citation type="journal article" date="2019" name="Int. J. Syst. Evol. Microbiol.">
        <title>The Global Catalogue of Microorganisms (GCM) 10K type strain sequencing project: providing services to taxonomists for standard genome sequencing and annotation.</title>
        <authorList>
            <consortium name="The Broad Institute Genomics Platform"/>
            <consortium name="The Broad Institute Genome Sequencing Center for Infectious Disease"/>
            <person name="Wu L."/>
            <person name="Ma J."/>
        </authorList>
    </citation>
    <scope>NUCLEOTIDE SEQUENCE [LARGE SCALE GENOMIC DNA]</scope>
    <source>
        <strain evidence="2">CGMCC 1.18439</strain>
    </source>
</reference>
<organism evidence="1 2">
    <name type="scientific">Deinococcus piscis</name>
    <dbReference type="NCBI Taxonomy" id="394230"/>
    <lineage>
        <taxon>Bacteria</taxon>
        <taxon>Thermotogati</taxon>
        <taxon>Deinococcota</taxon>
        <taxon>Deinococci</taxon>
        <taxon>Deinococcales</taxon>
        <taxon>Deinococcaceae</taxon>
        <taxon>Deinococcus</taxon>
    </lineage>
</organism>
<keyword evidence="2" id="KW-1185">Reference proteome</keyword>
<dbReference type="EMBL" id="BNAL01000059">
    <property type="protein sequence ID" value="GHG12206.1"/>
    <property type="molecule type" value="Genomic_DNA"/>
</dbReference>
<accession>A0ABQ3KBY7</accession>
<proteinExistence type="predicted"/>
<gene>
    <name evidence="1" type="ORF">GCM10017783_25460</name>
</gene>
<protein>
    <submittedName>
        <fullName evidence="1">Uncharacterized protein</fullName>
    </submittedName>
</protein>
<sequence>MGSFVDYNEYTGGVIAFKSQFTYGEEIFTKSNVFDDMSYSCTKLTFLGQLNNSAVIKRTHLSGTISTSNFMHSVIKESLIQRNKDAFKFSMLSLVCSESVINPTTSTSETYYISLNNERAAFTIGDFWNQIAMNIDLSDSFGTFGFTFNKN</sequence>
<comment type="caution">
    <text evidence="1">The sequence shown here is derived from an EMBL/GenBank/DDBJ whole genome shotgun (WGS) entry which is preliminary data.</text>
</comment>
<dbReference type="Proteomes" id="UP000632154">
    <property type="component" value="Unassembled WGS sequence"/>
</dbReference>
<name>A0ABQ3KBY7_9DEIO</name>
<evidence type="ECO:0000313" key="2">
    <source>
        <dbReference type="Proteomes" id="UP000632154"/>
    </source>
</evidence>
<evidence type="ECO:0000313" key="1">
    <source>
        <dbReference type="EMBL" id="GHG12206.1"/>
    </source>
</evidence>